<dbReference type="InterPro" id="IPR012902">
    <property type="entry name" value="N_methyl_site"/>
</dbReference>
<accession>A0A8J6QPN6</accession>
<proteinExistence type="inferred from homology"/>
<dbReference type="GO" id="GO:0005886">
    <property type="term" value="C:plasma membrane"/>
    <property type="evidence" value="ECO:0007669"/>
    <property type="project" value="UniProtKB-SubCell"/>
</dbReference>
<dbReference type="NCBIfam" id="TIGR02532">
    <property type="entry name" value="IV_pilin_GFxxxE"/>
    <property type="match status" value="1"/>
</dbReference>
<keyword evidence="12" id="KW-1185">Reference proteome</keyword>
<evidence type="ECO:0000256" key="3">
    <source>
        <dbReference type="ARBA" id="ARBA00021539"/>
    </source>
</evidence>
<name>A0A8J6QPN6_9BACT</name>
<evidence type="ECO:0000313" key="12">
    <source>
        <dbReference type="Proteomes" id="UP000632828"/>
    </source>
</evidence>
<evidence type="ECO:0000256" key="6">
    <source>
        <dbReference type="ARBA" id="ARBA00022519"/>
    </source>
</evidence>
<evidence type="ECO:0000313" key="11">
    <source>
        <dbReference type="EMBL" id="MBD1400481.1"/>
    </source>
</evidence>
<evidence type="ECO:0000256" key="5">
    <source>
        <dbReference type="ARBA" id="ARBA00022481"/>
    </source>
</evidence>
<keyword evidence="6" id="KW-0997">Cell inner membrane</keyword>
<dbReference type="PROSITE" id="PS00409">
    <property type="entry name" value="PROKAR_NTER_METHYL"/>
    <property type="match status" value="1"/>
</dbReference>
<keyword evidence="5" id="KW-0488">Methylation</keyword>
<dbReference type="SUPFAM" id="SSF54523">
    <property type="entry name" value="Pili subunits"/>
    <property type="match status" value="1"/>
</dbReference>
<dbReference type="InterPro" id="IPR051621">
    <property type="entry name" value="T2SS_protein_J"/>
</dbReference>
<feature type="transmembrane region" description="Helical" evidence="10">
    <location>
        <begin position="6"/>
        <end position="31"/>
    </location>
</feature>
<gene>
    <name evidence="11" type="ORF">ICT70_07340</name>
</gene>
<dbReference type="AlphaFoldDB" id="A0A8J6QPN6"/>
<dbReference type="InterPro" id="IPR010055">
    <property type="entry name" value="T2SS_protein-GspJ"/>
</dbReference>
<evidence type="ECO:0000256" key="9">
    <source>
        <dbReference type="ARBA" id="ARBA00023136"/>
    </source>
</evidence>
<comment type="similarity">
    <text evidence="2">Belongs to the GSP J family.</text>
</comment>
<evidence type="ECO:0000256" key="8">
    <source>
        <dbReference type="ARBA" id="ARBA00022989"/>
    </source>
</evidence>
<sequence>MVRRSAGFTLIEVIIAVLIGSLLLSSIYGVFGAVSAARDRLADEGIFYHQARIFFDRVGGELSSMRMAVLGNRAVLEGGNTVQGTTYLEFNTELVSPLQRQRGGLSRVRYEVREDGGALTLYRSEEMLLANLAASEPLVFISGLKAFVIRYYAAGQWHDSWSRNQPPQMIEFQLEVDSDHGGVIPFRSSFVLSGGRG</sequence>
<dbReference type="PANTHER" id="PTHR39583">
    <property type="entry name" value="TYPE II SECRETION SYSTEM PROTEIN J-RELATED"/>
    <property type="match status" value="1"/>
</dbReference>
<protein>
    <recommendedName>
        <fullName evidence="3">Type II secretion system protein J</fullName>
    </recommendedName>
</protein>
<dbReference type="PANTHER" id="PTHR39583:SF2">
    <property type="entry name" value="TYPE II SECRETION SYSTEM PROTEIN J"/>
    <property type="match status" value="1"/>
</dbReference>
<evidence type="ECO:0000256" key="2">
    <source>
        <dbReference type="ARBA" id="ARBA00011084"/>
    </source>
</evidence>
<dbReference type="EMBL" id="JACWUN010000007">
    <property type="protein sequence ID" value="MBD1400481.1"/>
    <property type="molecule type" value="Genomic_DNA"/>
</dbReference>
<dbReference type="Proteomes" id="UP000632828">
    <property type="component" value="Unassembled WGS sequence"/>
</dbReference>
<evidence type="ECO:0000256" key="7">
    <source>
        <dbReference type="ARBA" id="ARBA00022692"/>
    </source>
</evidence>
<dbReference type="Pfam" id="PF07963">
    <property type="entry name" value="N_methyl"/>
    <property type="match status" value="1"/>
</dbReference>
<dbReference type="RefSeq" id="WP_191155339.1">
    <property type="nucleotide sequence ID" value="NZ_JACWUN010000007.1"/>
</dbReference>
<dbReference type="GO" id="GO:0015627">
    <property type="term" value="C:type II protein secretion system complex"/>
    <property type="evidence" value="ECO:0007669"/>
    <property type="project" value="InterPro"/>
</dbReference>
<evidence type="ECO:0000256" key="1">
    <source>
        <dbReference type="ARBA" id="ARBA00004377"/>
    </source>
</evidence>
<dbReference type="Pfam" id="PF11612">
    <property type="entry name" value="T2SSJ"/>
    <property type="match status" value="1"/>
</dbReference>
<reference evidence="11" key="1">
    <citation type="submission" date="2020-09" db="EMBL/GenBank/DDBJ databases">
        <title>Pelobacter alkaliphilus sp. nov., a novel anaerobic arsenate-reducing bacterium from terrestrial mud volcano.</title>
        <authorList>
            <person name="Khomyakova M.A."/>
            <person name="Merkel A.Y."/>
            <person name="Slobodkin A.I."/>
        </authorList>
    </citation>
    <scope>NUCLEOTIDE SEQUENCE</scope>
    <source>
        <strain evidence="11">M08fum</strain>
    </source>
</reference>
<comment type="subcellular location">
    <subcellularLocation>
        <location evidence="1">Cell inner membrane</location>
        <topology evidence="1">Single-pass membrane protein</topology>
    </subcellularLocation>
</comment>
<keyword evidence="4" id="KW-1003">Cell membrane</keyword>
<evidence type="ECO:0000256" key="4">
    <source>
        <dbReference type="ARBA" id="ARBA00022475"/>
    </source>
</evidence>
<comment type="caution">
    <text evidence="11">The sequence shown here is derived from an EMBL/GenBank/DDBJ whole genome shotgun (WGS) entry which is preliminary data.</text>
</comment>
<dbReference type="GO" id="GO:0015628">
    <property type="term" value="P:protein secretion by the type II secretion system"/>
    <property type="evidence" value="ECO:0007669"/>
    <property type="project" value="InterPro"/>
</dbReference>
<keyword evidence="7 10" id="KW-0812">Transmembrane</keyword>
<evidence type="ECO:0000256" key="10">
    <source>
        <dbReference type="SAM" id="Phobius"/>
    </source>
</evidence>
<dbReference type="InterPro" id="IPR045584">
    <property type="entry name" value="Pilin-like"/>
</dbReference>
<organism evidence="11 12">
    <name type="scientific">Pelovirga terrestris</name>
    <dbReference type="NCBI Taxonomy" id="2771352"/>
    <lineage>
        <taxon>Bacteria</taxon>
        <taxon>Pseudomonadati</taxon>
        <taxon>Thermodesulfobacteriota</taxon>
        <taxon>Desulfuromonadia</taxon>
        <taxon>Geobacterales</taxon>
        <taxon>Geobacteraceae</taxon>
        <taxon>Pelovirga</taxon>
    </lineage>
</organism>
<keyword evidence="8 10" id="KW-1133">Transmembrane helix</keyword>
<keyword evidence="9 10" id="KW-0472">Membrane</keyword>